<evidence type="ECO:0000256" key="3">
    <source>
        <dbReference type="SAM" id="MobiDB-lite"/>
    </source>
</evidence>
<keyword evidence="2" id="KW-1184">Jasmonic acid signaling pathway</keyword>
<keyword evidence="6" id="KW-1185">Reference proteome</keyword>
<evidence type="ECO:0000256" key="1">
    <source>
        <dbReference type="ARBA" id="ARBA00008614"/>
    </source>
</evidence>
<organism evidence="5 6">
    <name type="scientific">Hevea brasiliensis</name>
    <name type="common">Para rubber tree</name>
    <name type="synonym">Siphonia brasiliensis</name>
    <dbReference type="NCBI Taxonomy" id="3981"/>
    <lineage>
        <taxon>Eukaryota</taxon>
        <taxon>Viridiplantae</taxon>
        <taxon>Streptophyta</taxon>
        <taxon>Embryophyta</taxon>
        <taxon>Tracheophyta</taxon>
        <taxon>Spermatophyta</taxon>
        <taxon>Magnoliopsida</taxon>
        <taxon>eudicotyledons</taxon>
        <taxon>Gunneridae</taxon>
        <taxon>Pentapetalae</taxon>
        <taxon>rosids</taxon>
        <taxon>fabids</taxon>
        <taxon>Malpighiales</taxon>
        <taxon>Euphorbiaceae</taxon>
        <taxon>Crotonoideae</taxon>
        <taxon>Micrandreae</taxon>
        <taxon>Hevea</taxon>
    </lineage>
</organism>
<dbReference type="AlphaFoldDB" id="A0A6A6M9C5"/>
<dbReference type="PANTHER" id="PTHR33077:SF125">
    <property type="entry name" value="PROTEIN TIFY"/>
    <property type="match status" value="1"/>
</dbReference>
<name>A0A6A6M9C5_HEVBR</name>
<comment type="caution">
    <text evidence="5">The sequence shown here is derived from an EMBL/GenBank/DDBJ whole genome shotgun (WGS) entry which is preliminary data.</text>
</comment>
<evidence type="ECO:0000256" key="2">
    <source>
        <dbReference type="RuleBase" id="RU369065"/>
    </source>
</evidence>
<reference evidence="5 6" key="1">
    <citation type="journal article" date="2020" name="Mol. Plant">
        <title>The Chromosome-Based Rubber Tree Genome Provides New Insights into Spurge Genome Evolution and Rubber Biosynthesis.</title>
        <authorList>
            <person name="Liu J."/>
            <person name="Shi C."/>
            <person name="Shi C.C."/>
            <person name="Li W."/>
            <person name="Zhang Q.J."/>
            <person name="Zhang Y."/>
            <person name="Li K."/>
            <person name="Lu H.F."/>
            <person name="Shi C."/>
            <person name="Zhu S.T."/>
            <person name="Xiao Z.Y."/>
            <person name="Nan H."/>
            <person name="Yue Y."/>
            <person name="Zhu X.G."/>
            <person name="Wu Y."/>
            <person name="Hong X.N."/>
            <person name="Fan G.Y."/>
            <person name="Tong Y."/>
            <person name="Zhang D."/>
            <person name="Mao C.L."/>
            <person name="Liu Y.L."/>
            <person name="Hao S.J."/>
            <person name="Liu W.Q."/>
            <person name="Lv M.Q."/>
            <person name="Zhang H.B."/>
            <person name="Liu Y."/>
            <person name="Hu-Tang G.R."/>
            <person name="Wang J.P."/>
            <person name="Wang J.H."/>
            <person name="Sun Y.H."/>
            <person name="Ni S.B."/>
            <person name="Chen W.B."/>
            <person name="Zhang X.C."/>
            <person name="Jiao Y.N."/>
            <person name="Eichler E.E."/>
            <person name="Li G.H."/>
            <person name="Liu X."/>
            <person name="Gao L.Z."/>
        </authorList>
    </citation>
    <scope>NUCLEOTIDE SEQUENCE [LARGE SCALE GENOMIC DNA]</scope>
    <source>
        <strain evidence="6">cv. GT1</strain>
        <tissue evidence="5">Leaf</tissue>
    </source>
</reference>
<comment type="domain">
    <text evidence="2">The jas domain is required for interaction with COI1.</text>
</comment>
<feature type="region of interest" description="Disordered" evidence="3">
    <location>
        <begin position="367"/>
        <end position="399"/>
    </location>
</feature>
<dbReference type="PANTHER" id="PTHR33077">
    <property type="entry name" value="PROTEIN TIFY 4A-RELATED-RELATED"/>
    <property type="match status" value="1"/>
</dbReference>
<gene>
    <name evidence="5" type="ORF">GH714_000715</name>
</gene>
<comment type="similarity">
    <text evidence="1 2">Belongs to the TIFY/JAZ family.</text>
</comment>
<evidence type="ECO:0000259" key="4">
    <source>
        <dbReference type="PROSITE" id="PS51320"/>
    </source>
</evidence>
<protein>
    <recommendedName>
        <fullName evidence="2">Protein TIFY</fullName>
    </recommendedName>
    <alternativeName>
        <fullName evidence="2">Jasmonate ZIM domain-containing protein</fullName>
    </alternativeName>
</protein>
<dbReference type="InterPro" id="IPR040390">
    <property type="entry name" value="TIFY/JAZ"/>
</dbReference>
<dbReference type="InterPro" id="IPR018467">
    <property type="entry name" value="CCT_CS"/>
</dbReference>
<evidence type="ECO:0000313" key="5">
    <source>
        <dbReference type="EMBL" id="KAF2309128.1"/>
    </source>
</evidence>
<proteinExistence type="inferred from homology"/>
<dbReference type="GO" id="GO:0009611">
    <property type="term" value="P:response to wounding"/>
    <property type="evidence" value="ECO:0007669"/>
    <property type="project" value="UniProtKB-UniRule"/>
</dbReference>
<dbReference type="Proteomes" id="UP000467840">
    <property type="component" value="Chromosome 14"/>
</dbReference>
<feature type="compositionally biased region" description="Polar residues" evidence="3">
    <location>
        <begin position="372"/>
        <end position="389"/>
    </location>
</feature>
<keyword evidence="2" id="KW-0539">Nucleus</keyword>
<dbReference type="SMART" id="SM00979">
    <property type="entry name" value="TIFY"/>
    <property type="match status" value="1"/>
</dbReference>
<dbReference type="InterPro" id="IPR010399">
    <property type="entry name" value="Tify_dom"/>
</dbReference>
<dbReference type="EMBL" id="JAAGAX010000006">
    <property type="protein sequence ID" value="KAF2309128.1"/>
    <property type="molecule type" value="Genomic_DNA"/>
</dbReference>
<dbReference type="GO" id="GO:0005634">
    <property type="term" value="C:nucleus"/>
    <property type="evidence" value="ECO:0007669"/>
    <property type="project" value="UniProtKB-SubCell"/>
</dbReference>
<dbReference type="GO" id="GO:2000022">
    <property type="term" value="P:regulation of jasmonic acid mediated signaling pathway"/>
    <property type="evidence" value="ECO:0007669"/>
    <property type="project" value="UniProtKB-UniRule"/>
</dbReference>
<evidence type="ECO:0000313" key="6">
    <source>
        <dbReference type="Proteomes" id="UP000467840"/>
    </source>
</evidence>
<dbReference type="PROSITE" id="PS51320">
    <property type="entry name" value="TIFY"/>
    <property type="match status" value="1"/>
</dbReference>
<dbReference type="GO" id="GO:0031347">
    <property type="term" value="P:regulation of defense response"/>
    <property type="evidence" value="ECO:0007669"/>
    <property type="project" value="UniProtKB-UniRule"/>
</dbReference>
<sequence>MERDFLGLGSKNVPVTVKKELTDGYKDSVPMRGSAMQWSFSNKVSAIPQFLSFQSGVEEKPRKTIHDHISSSGFTPISTASQKPCSSMIQQNMTLDKQGANHYAMTTYTVKHFDAYPVHCPQQIRIFPVSDVQNQRITASMSSPVLQSHFSSTGHNVGGHSMNSQFLAGVPIISPVSVHSTPSSIVGTADLRYIHAFLPKNMLKMAGIADVILIFFCRNGSKSSGAPAQLTIFYAGSVFIYDDISPEKAQAIMLLAGNGSSVTQNKTVSPAQVQAPIRRPSVGDDLVGNKIHSASPCSGLPSPISISSSSNNELATVKSMRDLASRNNQTEPPKAVSSVGTGSATLIPAVAVPQARKASLARFLEKRKERMMNTSPYNVSKKSPDSSSAEYDGVSLAIN</sequence>
<accession>A0A6A6M9C5</accession>
<comment type="function">
    <text evidence="2">Repressor of jasmonate responses.</text>
</comment>
<feature type="domain" description="Tify" evidence="4">
    <location>
        <begin position="223"/>
        <end position="258"/>
    </location>
</feature>
<dbReference type="Pfam" id="PF06200">
    <property type="entry name" value="tify"/>
    <property type="match status" value="1"/>
</dbReference>
<comment type="subcellular location">
    <subcellularLocation>
        <location evidence="2">Nucleus</location>
    </subcellularLocation>
</comment>
<dbReference type="Pfam" id="PF09425">
    <property type="entry name" value="Jas_motif"/>
    <property type="match status" value="1"/>
</dbReference>